<dbReference type="VEuPathDB" id="FungiDB:PITG_15727"/>
<dbReference type="GeneID" id="9475469"/>
<dbReference type="HOGENOM" id="CLU_2693125_0_0_1"/>
<dbReference type="KEGG" id="pif:PITG_15727"/>
<reference evidence="2" key="1">
    <citation type="journal article" date="2009" name="Nature">
        <title>Genome sequence and analysis of the Irish potato famine pathogen Phytophthora infestans.</title>
        <authorList>
            <consortium name="The Broad Institute Genome Sequencing Platform"/>
            <person name="Haas B.J."/>
            <person name="Kamoun S."/>
            <person name="Zody M.C."/>
            <person name="Jiang R.H."/>
            <person name="Handsaker R.E."/>
            <person name="Cano L.M."/>
            <person name="Grabherr M."/>
            <person name="Kodira C.D."/>
            <person name="Raffaele S."/>
            <person name="Torto-Alalibo T."/>
            <person name="Bozkurt T.O."/>
            <person name="Ah-Fong A.M."/>
            <person name="Alvarado L."/>
            <person name="Anderson V.L."/>
            <person name="Armstrong M.R."/>
            <person name="Avrova A."/>
            <person name="Baxter L."/>
            <person name="Beynon J."/>
            <person name="Boevink P.C."/>
            <person name="Bollmann S.R."/>
            <person name="Bos J.I."/>
            <person name="Bulone V."/>
            <person name="Cai G."/>
            <person name="Cakir C."/>
            <person name="Carrington J.C."/>
            <person name="Chawner M."/>
            <person name="Conti L."/>
            <person name="Costanzo S."/>
            <person name="Ewan R."/>
            <person name="Fahlgren N."/>
            <person name="Fischbach M.A."/>
            <person name="Fugelstad J."/>
            <person name="Gilroy E.M."/>
            <person name="Gnerre S."/>
            <person name="Green P.J."/>
            <person name="Grenville-Briggs L.J."/>
            <person name="Griffith J."/>
            <person name="Grunwald N.J."/>
            <person name="Horn K."/>
            <person name="Horner N.R."/>
            <person name="Hu C.H."/>
            <person name="Huitema E."/>
            <person name="Jeong D.H."/>
            <person name="Jones A.M."/>
            <person name="Jones J.D."/>
            <person name="Jones R.W."/>
            <person name="Karlsson E.K."/>
            <person name="Kunjeti S.G."/>
            <person name="Lamour K."/>
            <person name="Liu Z."/>
            <person name="Ma L."/>
            <person name="Maclean D."/>
            <person name="Chibucos M.C."/>
            <person name="McDonald H."/>
            <person name="McWalters J."/>
            <person name="Meijer H.J."/>
            <person name="Morgan W."/>
            <person name="Morris P.F."/>
            <person name="Munro C.A."/>
            <person name="O'Neill K."/>
            <person name="Ospina-Giraldo M."/>
            <person name="Pinzon A."/>
            <person name="Pritchard L."/>
            <person name="Ramsahoye B."/>
            <person name="Ren Q."/>
            <person name="Restrepo S."/>
            <person name="Roy S."/>
            <person name="Sadanandom A."/>
            <person name="Savidor A."/>
            <person name="Schornack S."/>
            <person name="Schwartz D.C."/>
            <person name="Schumann U.D."/>
            <person name="Schwessinger B."/>
            <person name="Seyer L."/>
            <person name="Sharpe T."/>
            <person name="Silvar C."/>
            <person name="Song J."/>
            <person name="Studholme D.J."/>
            <person name="Sykes S."/>
            <person name="Thines M."/>
            <person name="van de Vondervoort P.J."/>
            <person name="Phuntumart V."/>
            <person name="Wawra S."/>
            <person name="Weide R."/>
            <person name="Win J."/>
            <person name="Young C."/>
            <person name="Zhou S."/>
            <person name="Fry W."/>
            <person name="Meyers B.C."/>
            <person name="van West P."/>
            <person name="Ristaino J."/>
            <person name="Govers F."/>
            <person name="Birch P.R."/>
            <person name="Whisson S.C."/>
            <person name="Judelson H.S."/>
            <person name="Nusbaum C."/>
        </authorList>
    </citation>
    <scope>NUCLEOTIDE SEQUENCE [LARGE SCALE GENOMIC DNA]</scope>
    <source>
        <strain evidence="2">T30-4</strain>
    </source>
</reference>
<dbReference type="Proteomes" id="UP000006643">
    <property type="component" value="Unassembled WGS sequence"/>
</dbReference>
<dbReference type="RefSeq" id="XP_002897999.1">
    <property type="nucleotide sequence ID" value="XM_002897953.1"/>
</dbReference>
<keyword evidence="2" id="KW-1185">Reference proteome</keyword>
<name>D0NSF1_PHYIT</name>
<organism evidence="1 2">
    <name type="scientific">Phytophthora infestans (strain T30-4)</name>
    <name type="common">Potato late blight agent</name>
    <dbReference type="NCBI Taxonomy" id="403677"/>
    <lineage>
        <taxon>Eukaryota</taxon>
        <taxon>Sar</taxon>
        <taxon>Stramenopiles</taxon>
        <taxon>Oomycota</taxon>
        <taxon>Peronosporomycetes</taxon>
        <taxon>Peronosporales</taxon>
        <taxon>Peronosporaceae</taxon>
        <taxon>Phytophthora</taxon>
    </lineage>
</organism>
<gene>
    <name evidence="1" type="ORF">PITG_15727</name>
</gene>
<evidence type="ECO:0000313" key="1">
    <source>
        <dbReference type="EMBL" id="EEY64496.1"/>
    </source>
</evidence>
<dbReference type="EMBL" id="DS028157">
    <property type="protein sequence ID" value="EEY64496.1"/>
    <property type="molecule type" value="Genomic_DNA"/>
</dbReference>
<sequence length="74" mass="8517">MRYLKPLWPRRYSWTSDEDATSQVLGASSSDVREQCFAARNNPPRTADHHVLDMNLAVMVYLKWGRPDDDPSPP</sequence>
<dbReference type="AlphaFoldDB" id="D0NSF1"/>
<accession>D0NSF1</accession>
<evidence type="ECO:0000313" key="2">
    <source>
        <dbReference type="Proteomes" id="UP000006643"/>
    </source>
</evidence>
<proteinExistence type="predicted"/>
<dbReference type="InParanoid" id="D0NSF1"/>
<protein>
    <submittedName>
        <fullName evidence="1">Uncharacterized protein</fullName>
    </submittedName>
</protein>